<dbReference type="RefSeq" id="WP_168520915.1">
    <property type="nucleotide sequence ID" value="NZ_JAAXLS010000041.1"/>
</dbReference>
<feature type="compositionally biased region" description="Acidic residues" evidence="3">
    <location>
        <begin position="8"/>
        <end position="17"/>
    </location>
</feature>
<evidence type="ECO:0000313" key="6">
    <source>
        <dbReference type="Proteomes" id="UP000715441"/>
    </source>
</evidence>
<proteinExistence type="predicted"/>
<gene>
    <name evidence="5" type="ORF">HFP15_33300</name>
</gene>
<comment type="subcellular location">
    <subcellularLocation>
        <location evidence="1">Membrane</location>
    </subcellularLocation>
</comment>
<keyword evidence="2 4" id="KW-0472">Membrane</keyword>
<dbReference type="PANTHER" id="PTHR37042:SF4">
    <property type="entry name" value="OUTER MEMBRANE PROTEIN RV1973"/>
    <property type="match status" value="1"/>
</dbReference>
<keyword evidence="4" id="KW-1133">Transmembrane helix</keyword>
<evidence type="ECO:0000256" key="3">
    <source>
        <dbReference type="SAM" id="MobiDB-lite"/>
    </source>
</evidence>
<evidence type="ECO:0000256" key="4">
    <source>
        <dbReference type="SAM" id="Phobius"/>
    </source>
</evidence>
<evidence type="ECO:0000313" key="5">
    <source>
        <dbReference type="EMBL" id="NKQ57748.1"/>
    </source>
</evidence>
<keyword evidence="4" id="KW-0812">Transmembrane</keyword>
<evidence type="ECO:0008006" key="7">
    <source>
        <dbReference type="Google" id="ProtNLM"/>
    </source>
</evidence>
<evidence type="ECO:0000256" key="1">
    <source>
        <dbReference type="ARBA" id="ARBA00004370"/>
    </source>
</evidence>
<organism evidence="5 6">
    <name type="scientific">Amycolatopsis acididurans</name>
    <dbReference type="NCBI Taxonomy" id="2724524"/>
    <lineage>
        <taxon>Bacteria</taxon>
        <taxon>Bacillati</taxon>
        <taxon>Actinomycetota</taxon>
        <taxon>Actinomycetes</taxon>
        <taxon>Pseudonocardiales</taxon>
        <taxon>Pseudonocardiaceae</taxon>
        <taxon>Amycolatopsis</taxon>
    </lineage>
</organism>
<protein>
    <recommendedName>
        <fullName evidence="7">Mce-associated membrane protein</fullName>
    </recommendedName>
</protein>
<dbReference type="Proteomes" id="UP000715441">
    <property type="component" value="Unassembled WGS sequence"/>
</dbReference>
<feature type="transmembrane region" description="Helical" evidence="4">
    <location>
        <begin position="64"/>
        <end position="84"/>
    </location>
</feature>
<accession>A0ABX1JD79</accession>
<dbReference type="EMBL" id="JAAXLS010000041">
    <property type="protein sequence ID" value="NKQ57748.1"/>
    <property type="molecule type" value="Genomic_DNA"/>
</dbReference>
<dbReference type="PANTHER" id="PTHR37042">
    <property type="entry name" value="OUTER MEMBRANE PROTEIN RV1973"/>
    <property type="match status" value="1"/>
</dbReference>
<name>A0ABX1JD79_9PSEU</name>
<sequence>MNAKQEATESDVLPEESESARPSPRPRAENAAAETSAVDEKAEPAEGKEDREPPTKRLSTRYKVVVSVLALLVVAAGTGVGYLLTRPAPPDVQPTVAPDGNYTVGSFPSDAGQAAVRAAAGKLPTVLTYDYRSLDAAENQAAQQMTSSYAGTFRGVFDKTVKVMAAKQNAVTRALVRGAGLVNLSDDDNTATCLVYVDEVLVSSNDARQPAQVSQNRVSVTMKHTGDGWLIDNIQPF</sequence>
<evidence type="ECO:0000256" key="2">
    <source>
        <dbReference type="ARBA" id="ARBA00023136"/>
    </source>
</evidence>
<feature type="compositionally biased region" description="Basic and acidic residues" evidence="3">
    <location>
        <begin position="38"/>
        <end position="55"/>
    </location>
</feature>
<feature type="region of interest" description="Disordered" evidence="3">
    <location>
        <begin position="1"/>
        <end position="56"/>
    </location>
</feature>
<comment type="caution">
    <text evidence="5">The sequence shown here is derived from an EMBL/GenBank/DDBJ whole genome shotgun (WGS) entry which is preliminary data.</text>
</comment>
<reference evidence="5 6" key="1">
    <citation type="submission" date="2020-04" db="EMBL/GenBank/DDBJ databases">
        <title>Novel species.</title>
        <authorList>
            <person name="Teo W.F.A."/>
            <person name="Lipun K."/>
            <person name="Srisuk N."/>
            <person name="Duangmal K."/>
        </authorList>
    </citation>
    <scope>NUCLEOTIDE SEQUENCE [LARGE SCALE GENOMIC DNA]</scope>
    <source>
        <strain evidence="5 6">K13G38</strain>
    </source>
</reference>
<keyword evidence="6" id="KW-1185">Reference proteome</keyword>